<dbReference type="RefSeq" id="XP_049181575.1">
    <property type="nucleotide sequence ID" value="XM_049322560.1"/>
</dbReference>
<keyword evidence="2" id="KW-1185">Reference proteome</keyword>
<dbReference type="Proteomes" id="UP001202479">
    <property type="component" value="Unassembled WGS sequence"/>
</dbReference>
<dbReference type="AlphaFoldDB" id="A0AAI9WZE5"/>
<accession>A0AAI9WZE5</accession>
<proteinExistence type="predicted"/>
<organism evidence="1 2">
    <name type="scientific">Candida oxycetoniae</name>
    <dbReference type="NCBI Taxonomy" id="497107"/>
    <lineage>
        <taxon>Eukaryota</taxon>
        <taxon>Fungi</taxon>
        <taxon>Dikarya</taxon>
        <taxon>Ascomycota</taxon>
        <taxon>Saccharomycotina</taxon>
        <taxon>Pichiomycetes</taxon>
        <taxon>Debaryomycetaceae</taxon>
        <taxon>Candida/Lodderomyces clade</taxon>
        <taxon>Candida</taxon>
    </lineage>
</organism>
<protein>
    <submittedName>
        <fullName evidence="1">Uncharacterized protein</fullName>
    </submittedName>
</protein>
<dbReference type="EMBL" id="JAHUZD010000027">
    <property type="protein sequence ID" value="KAI3405830.2"/>
    <property type="molecule type" value="Genomic_DNA"/>
</dbReference>
<sequence>MFVQCNVSEIQQLSKSYRRVISTTKTDLHNLVSAKYRDLIKIAEDISDINQKTLHIDTNLQELSSKPSTFVSPYNNQYHMFDTIVRRQYAKTAQLNSRHIIVKNLLKNKLGKLKNTIASGFSSPILYTSSLIHFVKLLYTIEVVFQDVLQSKKEKDLKSQVESIKGNLKTYLEFEISAYNVSESIFTSSDKFNTKQRTIQDNFILKTSLSDLSSLVDEMEDASLETYDDADDDSIEKGNNFDDDLHTTNDSVGKNSSALCNYLVSYTMLMSITDSEEVKHCFFELRIKYLLNALIGTNGDLVNQYQVLKYLENTCLYIETYFDNGSSDYYKTLQALNVPWAATAVLSYRDWYEDAVVKLKAVTNANSITEKSTEGLFERVSETVSNIINFAGAGTEGDDTNKTLPSCIIIFIRFITSLRRIKETSSVLGKNSKIVQITSKHNTVSRLFSNLTAVIKECLQKHLARLNSENGIWGTVQGHLESCGTSTDTLEPLDFRPETVNLMDYDIDTYMEQTIAKKGSQRGSNNSSTDAIWALRDWLACFDNLKQIIALVDAAPTTNADTDNAPAEVDFVPTTDIYHALLPLCQTLKKENLKWGDFSASVIEENFRSMTKDVETSLKREMIRFVTNISNLENNRDNIDQLIQYVGLLTSLKSASASISNIDIVDKIDSVCESTYSKIMDKISEKRLDVIIELAVIKALEIDNSADTPTRPILSLASEIFSFAQELLKFARVLRSSDAELFSKTSTLNIFVTVKNNWLKEQLFNNKLEKALKKLSSEKDKMNRDKDDGSNVIAINNDLPNKLAPSKALQLLANLHYLSLFYSTEPLDLHAQSELILGLCDEEEVGNSKLEAMRTGVEAFYKSRKNLYLPLSLSL</sequence>
<dbReference type="GeneID" id="73379054"/>
<gene>
    <name evidence="1" type="ORF">KGF56_001437</name>
</gene>
<dbReference type="Pfam" id="PF08700">
    <property type="entry name" value="VPS51_Exo84_N"/>
    <property type="match status" value="1"/>
</dbReference>
<reference evidence="1" key="1">
    <citation type="journal article" date="2022" name="DNA Res.">
        <title>Genome analysis of five recently described species of the CUG-Ser clade uncovers Candida theae as a new hybrid lineage with pathogenic potential in the Candida parapsilosis species complex.</title>
        <authorList>
            <person name="Mixao V."/>
            <person name="Del Olmo V."/>
            <person name="Hegedusova E."/>
            <person name="Saus E."/>
            <person name="Pryszcz L."/>
            <person name="Cillingova A."/>
            <person name="Nosek J."/>
            <person name="Gabaldon T."/>
        </authorList>
    </citation>
    <scope>NUCLEOTIDE SEQUENCE</scope>
    <source>
        <strain evidence="1">CBS 10844</strain>
    </source>
</reference>
<name>A0AAI9WZE5_9ASCO</name>
<evidence type="ECO:0000313" key="2">
    <source>
        <dbReference type="Proteomes" id="UP001202479"/>
    </source>
</evidence>
<comment type="caution">
    <text evidence="1">The sequence shown here is derived from an EMBL/GenBank/DDBJ whole genome shotgun (WGS) entry which is preliminary data.</text>
</comment>
<evidence type="ECO:0000313" key="1">
    <source>
        <dbReference type="EMBL" id="KAI3405830.2"/>
    </source>
</evidence>